<dbReference type="OrthoDB" id="3440281at2759"/>
<comment type="caution">
    <text evidence="3">The sequence shown here is derived from an EMBL/GenBank/DDBJ whole genome shotgun (WGS) entry which is preliminary data.</text>
</comment>
<feature type="region of interest" description="Disordered" evidence="2">
    <location>
        <begin position="171"/>
        <end position="214"/>
    </location>
</feature>
<feature type="coiled-coil region" evidence="1">
    <location>
        <begin position="125"/>
        <end position="152"/>
    </location>
</feature>
<evidence type="ECO:0000313" key="3">
    <source>
        <dbReference type="EMBL" id="KXT10486.1"/>
    </source>
</evidence>
<accession>A0A139I714</accession>
<feature type="compositionally biased region" description="Low complexity" evidence="2">
    <location>
        <begin position="171"/>
        <end position="181"/>
    </location>
</feature>
<dbReference type="AlphaFoldDB" id="A0A139I714"/>
<feature type="compositionally biased region" description="Basic and acidic residues" evidence="2">
    <location>
        <begin position="326"/>
        <end position="336"/>
    </location>
</feature>
<proteinExistence type="predicted"/>
<evidence type="ECO:0000256" key="2">
    <source>
        <dbReference type="SAM" id="MobiDB-lite"/>
    </source>
</evidence>
<gene>
    <name evidence="3" type="ORF">AC579_8881</name>
</gene>
<name>A0A139I714_9PEZI</name>
<dbReference type="EMBL" id="LFZO01000259">
    <property type="protein sequence ID" value="KXT10486.1"/>
    <property type="molecule type" value="Genomic_DNA"/>
</dbReference>
<keyword evidence="4" id="KW-1185">Reference proteome</keyword>
<organism evidence="3 4">
    <name type="scientific">Pseudocercospora musae</name>
    <dbReference type="NCBI Taxonomy" id="113226"/>
    <lineage>
        <taxon>Eukaryota</taxon>
        <taxon>Fungi</taxon>
        <taxon>Dikarya</taxon>
        <taxon>Ascomycota</taxon>
        <taxon>Pezizomycotina</taxon>
        <taxon>Dothideomycetes</taxon>
        <taxon>Dothideomycetidae</taxon>
        <taxon>Mycosphaerellales</taxon>
        <taxon>Mycosphaerellaceae</taxon>
        <taxon>Pseudocercospora</taxon>
    </lineage>
</organism>
<evidence type="ECO:0000313" key="4">
    <source>
        <dbReference type="Proteomes" id="UP000073492"/>
    </source>
</evidence>
<feature type="compositionally biased region" description="Low complexity" evidence="2">
    <location>
        <begin position="199"/>
        <end position="210"/>
    </location>
</feature>
<sequence length="336" mass="37425">MSQLPQDKITQQFTEGYNKAQELYANDKLQECIDESRLLIAEPAIPRYHRIKTLLMLASTVPDLAEAMQFHKEASLLWHLVRRHYPQGHDVDVDKIMAEMWTALQELKDVLREEASDDNDDDQEGEEEDKELEEQLATYAEVEKERAEQEEFEDKIDAEVLGMSVEDMRAKTASKAAPTKSDNATLKPKLMNQDSRGLATVSTSNVSATSHQPTLSAEAQGMIAASKAFGFGGKPFKSPMLKDTANSPQEPDTAGSVDASEFLLPGGHEALPGRARSLRSKPQSLKLPKRRPQALLKEPTTSESSTSRRPPPVPPRFVTEIFGDTEVSKEHRGEKN</sequence>
<reference evidence="3 4" key="1">
    <citation type="submission" date="2015-07" db="EMBL/GenBank/DDBJ databases">
        <title>Comparative genomics of the Sigatoka disease complex on banana suggests a link between parallel evolutionary changes in Pseudocercospora fijiensis and Pseudocercospora eumusae and increased virulence on the banana host.</title>
        <authorList>
            <person name="Chang T.-C."/>
            <person name="Salvucci A."/>
            <person name="Crous P.W."/>
            <person name="Stergiopoulos I."/>
        </authorList>
    </citation>
    <scope>NUCLEOTIDE SEQUENCE [LARGE SCALE GENOMIC DNA]</scope>
    <source>
        <strain evidence="3 4">CBS 116634</strain>
    </source>
</reference>
<protein>
    <submittedName>
        <fullName evidence="3">Uncharacterized protein</fullName>
    </submittedName>
</protein>
<evidence type="ECO:0000256" key="1">
    <source>
        <dbReference type="SAM" id="Coils"/>
    </source>
</evidence>
<feature type="region of interest" description="Disordered" evidence="2">
    <location>
        <begin position="234"/>
        <end position="336"/>
    </location>
</feature>
<feature type="compositionally biased region" description="Low complexity" evidence="2">
    <location>
        <begin position="298"/>
        <end position="308"/>
    </location>
</feature>
<keyword evidence="1" id="KW-0175">Coiled coil</keyword>
<dbReference type="Proteomes" id="UP000073492">
    <property type="component" value="Unassembled WGS sequence"/>
</dbReference>